<evidence type="ECO:0000256" key="1">
    <source>
        <dbReference type="ARBA" id="ARBA00022737"/>
    </source>
</evidence>
<protein>
    <submittedName>
        <fullName evidence="5">Synaptotagmin 1:-like isoform H</fullName>
    </submittedName>
</protein>
<dbReference type="FunFam" id="2.60.40.150:FF:000016">
    <property type="entry name" value="Synaptotagmin 1"/>
    <property type="match status" value="1"/>
</dbReference>
<dbReference type="GO" id="GO:0005886">
    <property type="term" value="C:plasma membrane"/>
    <property type="evidence" value="ECO:0007669"/>
    <property type="project" value="TreeGrafter"/>
</dbReference>
<dbReference type="EMBL" id="NCKU01005931">
    <property type="protein sequence ID" value="RWS04030.1"/>
    <property type="molecule type" value="Genomic_DNA"/>
</dbReference>
<dbReference type="GO" id="GO:0030276">
    <property type="term" value="F:clathrin binding"/>
    <property type="evidence" value="ECO:0007669"/>
    <property type="project" value="TreeGrafter"/>
</dbReference>
<evidence type="ECO:0000259" key="4">
    <source>
        <dbReference type="PROSITE" id="PS50004"/>
    </source>
</evidence>
<dbReference type="PANTHER" id="PTHR10024">
    <property type="entry name" value="SYNAPTOTAGMIN"/>
    <property type="match status" value="1"/>
</dbReference>
<dbReference type="InterPro" id="IPR001565">
    <property type="entry name" value="Synaptotagmin"/>
</dbReference>
<dbReference type="SMART" id="SM00239">
    <property type="entry name" value="C2"/>
    <property type="match status" value="2"/>
</dbReference>
<evidence type="ECO:0000313" key="7">
    <source>
        <dbReference type="Proteomes" id="UP000285301"/>
    </source>
</evidence>
<organism evidence="5 7">
    <name type="scientific">Dinothrombium tinctorium</name>
    <dbReference type="NCBI Taxonomy" id="1965070"/>
    <lineage>
        <taxon>Eukaryota</taxon>
        <taxon>Metazoa</taxon>
        <taxon>Ecdysozoa</taxon>
        <taxon>Arthropoda</taxon>
        <taxon>Chelicerata</taxon>
        <taxon>Arachnida</taxon>
        <taxon>Acari</taxon>
        <taxon>Acariformes</taxon>
        <taxon>Trombidiformes</taxon>
        <taxon>Prostigmata</taxon>
        <taxon>Anystina</taxon>
        <taxon>Parasitengona</taxon>
        <taxon>Trombidioidea</taxon>
        <taxon>Trombidiidae</taxon>
        <taxon>Dinothrombium</taxon>
    </lineage>
</organism>
<keyword evidence="3" id="KW-1133">Transmembrane helix</keyword>
<dbReference type="PRINTS" id="PR00399">
    <property type="entry name" value="SYNAPTOTAGMN"/>
</dbReference>
<evidence type="ECO:0000256" key="3">
    <source>
        <dbReference type="SAM" id="Phobius"/>
    </source>
</evidence>
<feature type="domain" description="C2" evidence="4">
    <location>
        <begin position="166"/>
        <end position="286"/>
    </location>
</feature>
<reference evidence="5 7" key="1">
    <citation type="journal article" date="2018" name="Gigascience">
        <title>Genomes of trombidid mites reveal novel predicted allergens and laterally-transferred genes associated with secondary metabolism.</title>
        <authorList>
            <person name="Dong X."/>
            <person name="Chaisiri K."/>
            <person name="Xia D."/>
            <person name="Armstrong S.D."/>
            <person name="Fang Y."/>
            <person name="Donnelly M.J."/>
            <person name="Kadowaki T."/>
            <person name="McGarry J.W."/>
            <person name="Darby A.C."/>
            <person name="Makepeace B.L."/>
        </authorList>
    </citation>
    <scope>NUCLEOTIDE SEQUENCE [LARGE SCALE GENOMIC DNA]</scope>
    <source>
        <strain evidence="5">UoL-WK</strain>
    </source>
</reference>
<dbReference type="InterPro" id="IPR035892">
    <property type="entry name" value="C2_domain_sf"/>
</dbReference>
<dbReference type="GO" id="GO:0000149">
    <property type="term" value="F:SNARE binding"/>
    <property type="evidence" value="ECO:0007669"/>
    <property type="project" value="TreeGrafter"/>
</dbReference>
<dbReference type="PANTHER" id="PTHR10024:SF227">
    <property type="entry name" value="SYNAPTOTAGMIN 1"/>
    <property type="match status" value="1"/>
</dbReference>
<gene>
    <name evidence="5" type="ORF">B4U79_00520</name>
    <name evidence="6" type="ORF">B4U79_11173</name>
</gene>
<comment type="caution">
    <text evidence="5">The sequence shown here is derived from an EMBL/GenBank/DDBJ whole genome shotgun (WGS) entry which is preliminary data.</text>
</comment>
<dbReference type="GO" id="GO:0030424">
    <property type="term" value="C:axon"/>
    <property type="evidence" value="ECO:0007669"/>
    <property type="project" value="TreeGrafter"/>
</dbReference>
<proteinExistence type="predicted"/>
<feature type="non-terminal residue" evidence="5">
    <location>
        <position position="1"/>
    </location>
</feature>
<dbReference type="GO" id="GO:0031045">
    <property type="term" value="C:dense core granule"/>
    <property type="evidence" value="ECO:0007669"/>
    <property type="project" value="TreeGrafter"/>
</dbReference>
<feature type="region of interest" description="Disordered" evidence="2">
    <location>
        <begin position="22"/>
        <end position="53"/>
    </location>
</feature>
<dbReference type="PRINTS" id="PR00360">
    <property type="entry name" value="C2DOMAIN"/>
</dbReference>
<dbReference type="GO" id="GO:0001786">
    <property type="term" value="F:phosphatidylserine binding"/>
    <property type="evidence" value="ECO:0007669"/>
    <property type="project" value="TreeGrafter"/>
</dbReference>
<dbReference type="SUPFAM" id="SSF49562">
    <property type="entry name" value="C2 domain (Calcium/lipid-binding domain, CaLB)"/>
    <property type="match status" value="2"/>
</dbReference>
<evidence type="ECO:0000256" key="2">
    <source>
        <dbReference type="SAM" id="MobiDB-lite"/>
    </source>
</evidence>
<evidence type="ECO:0000313" key="6">
    <source>
        <dbReference type="EMBL" id="RWS04032.1"/>
    </source>
</evidence>
<name>A0A3S4QIR7_9ACAR</name>
<keyword evidence="1" id="KW-0677">Repeat</keyword>
<dbReference type="InterPro" id="IPR000008">
    <property type="entry name" value="C2_dom"/>
</dbReference>
<dbReference type="GO" id="GO:0048791">
    <property type="term" value="P:calcium ion-regulated exocytosis of neurotransmitter"/>
    <property type="evidence" value="ECO:0007669"/>
    <property type="project" value="TreeGrafter"/>
</dbReference>
<dbReference type="Gene3D" id="2.60.40.150">
    <property type="entry name" value="C2 domain"/>
    <property type="match status" value="2"/>
</dbReference>
<reference evidence="5" key="2">
    <citation type="submission" date="2018-11" db="EMBL/GenBank/DDBJ databases">
        <title>Trombidioid mite genomics.</title>
        <authorList>
            <person name="Dong X."/>
        </authorList>
    </citation>
    <scope>NUCLEOTIDE SEQUENCE</scope>
    <source>
        <strain evidence="5">UoL-WK</strain>
    </source>
</reference>
<dbReference type="AlphaFoldDB" id="A0A3S4QIR7"/>
<feature type="domain" description="C2" evidence="4">
    <location>
        <begin position="298"/>
        <end position="431"/>
    </location>
</feature>
<keyword evidence="3" id="KW-0472">Membrane</keyword>
<dbReference type="EMBL" id="NCKU01005926">
    <property type="protein sequence ID" value="RWS04032.1"/>
    <property type="molecule type" value="Genomic_DNA"/>
</dbReference>
<sequence length="440" mass="50198">RKLNMAPNSLDFLLRSSRDANKTLKEGGNETDVEEAPKNITKETPPTVPVPVTSTESNFRKFEKFGEKTVDIVAEKTHIPVWGVLLILLVILLIILACIYFYFRKLWQKFTSSDKGSKFKGLDIKGLDLIGNLTKEKVQPDEGGLIDNMEANEDEQQEGEKKEPEKLGKLQFKIDYDFNTTNLTVGIIQAEELVAMDSGGTSDPYVKVYLLPDKKKKFETKVHRKTLNPVFNETFVFKSIPYAEIMTKTLVMSVFDFDRFSKHDQIGEIRIPFNRIDLAAPIEEWRDLDPPMDEESEKLGDICFSLRYVPTSGKLTVCILEARNLKKMDFGGLSDPFVKITLYMNGKKFKKKKTSVKKCTLNPYFNESFVFEIKPDQLPRCHIVLTVLDYDRIGTCDAIGKVAVGPNQEGNGLKHWQDMINTPRRPIAQWHSLKDPEEVS</sequence>
<dbReference type="STRING" id="1965070.A0A3S4QIR7"/>
<dbReference type="GO" id="GO:0030672">
    <property type="term" value="C:synaptic vesicle membrane"/>
    <property type="evidence" value="ECO:0007669"/>
    <property type="project" value="TreeGrafter"/>
</dbReference>
<dbReference type="Proteomes" id="UP000285301">
    <property type="component" value="Unassembled WGS sequence"/>
</dbReference>
<dbReference type="PROSITE" id="PS50004">
    <property type="entry name" value="C2"/>
    <property type="match status" value="2"/>
</dbReference>
<dbReference type="Pfam" id="PF00168">
    <property type="entry name" value="C2"/>
    <property type="match status" value="2"/>
</dbReference>
<dbReference type="GO" id="GO:0005509">
    <property type="term" value="F:calcium ion binding"/>
    <property type="evidence" value="ECO:0007669"/>
    <property type="project" value="TreeGrafter"/>
</dbReference>
<dbReference type="GO" id="GO:0048488">
    <property type="term" value="P:synaptic vesicle endocytosis"/>
    <property type="evidence" value="ECO:0007669"/>
    <property type="project" value="TreeGrafter"/>
</dbReference>
<evidence type="ECO:0000313" key="5">
    <source>
        <dbReference type="EMBL" id="RWS04030.1"/>
    </source>
</evidence>
<dbReference type="OrthoDB" id="67700at2759"/>
<dbReference type="CDD" id="cd08385">
    <property type="entry name" value="C2A_Synaptotagmin-1-5-6-9-10"/>
    <property type="match status" value="1"/>
</dbReference>
<keyword evidence="3" id="KW-0812">Transmembrane</keyword>
<feature type="transmembrane region" description="Helical" evidence="3">
    <location>
        <begin position="79"/>
        <end position="103"/>
    </location>
</feature>
<dbReference type="FunFam" id="2.60.40.150:FF:000039">
    <property type="entry name" value="Synaptotagmin 11"/>
    <property type="match status" value="1"/>
</dbReference>
<keyword evidence="7" id="KW-1185">Reference proteome</keyword>
<dbReference type="GO" id="GO:0005544">
    <property type="term" value="F:calcium-dependent phospholipid binding"/>
    <property type="evidence" value="ECO:0007669"/>
    <property type="project" value="TreeGrafter"/>
</dbReference>
<accession>A0A3S4QIR7</accession>